<dbReference type="Pfam" id="PF00581">
    <property type="entry name" value="Rhodanese"/>
    <property type="match status" value="1"/>
</dbReference>
<reference evidence="3" key="2">
    <citation type="journal article" date="2018" name="ISME J.">
        <title>A dynamic microbial community with high functional redundancy inhabits the cold, oxic subseafloor aquifer.</title>
        <authorList>
            <person name="Tully B.J."/>
            <person name="Wheat C.G."/>
            <person name="Glazer B.T."/>
            <person name="Huber J.A."/>
        </authorList>
    </citation>
    <scope>NUCLEOTIDE SEQUENCE</scope>
    <source>
        <strain evidence="3">NORP83</strain>
    </source>
</reference>
<dbReference type="SUPFAM" id="SSF52821">
    <property type="entry name" value="Rhodanese/Cell cycle control phosphatase"/>
    <property type="match status" value="1"/>
</dbReference>
<dbReference type="EMBL" id="NVUS01000036">
    <property type="protein sequence ID" value="PCI96901.1"/>
    <property type="molecule type" value="Genomic_DNA"/>
</dbReference>
<evidence type="ECO:0000259" key="1">
    <source>
        <dbReference type="PROSITE" id="PS50206"/>
    </source>
</evidence>
<dbReference type="PROSITE" id="PS50206">
    <property type="entry name" value="RHODANESE_3"/>
    <property type="match status" value="1"/>
</dbReference>
<keyword evidence="3" id="KW-0808">Transferase</keyword>
<reference key="1">
    <citation type="submission" date="2017-08" db="EMBL/GenBank/DDBJ databases">
        <title>A dynamic microbial community with high functional redundancy inhabits the cold, oxic subseafloor aquifer.</title>
        <authorList>
            <person name="Tully B.J."/>
            <person name="Wheat C.G."/>
            <person name="Glazer B.T."/>
            <person name="Huber J.A."/>
        </authorList>
    </citation>
    <scope>NUCLEOTIDE SEQUENCE [LARGE SCALE GENOMIC DNA]</scope>
</reference>
<gene>
    <name evidence="3" type="ORF">COB13_05375</name>
    <name evidence="2" type="ORF">COB13_16755</name>
</gene>
<dbReference type="GO" id="GO:0016740">
    <property type="term" value="F:transferase activity"/>
    <property type="evidence" value="ECO:0007669"/>
    <property type="project" value="UniProtKB-KW"/>
</dbReference>
<dbReference type="EMBL" id="NVUS01000005">
    <property type="protein sequence ID" value="PCJ02026.1"/>
    <property type="molecule type" value="Genomic_DNA"/>
</dbReference>
<evidence type="ECO:0000313" key="3">
    <source>
        <dbReference type="EMBL" id="PCJ02026.1"/>
    </source>
</evidence>
<dbReference type="AlphaFoldDB" id="A0A2A4Z668"/>
<organism evidence="3">
    <name type="scientific">OCS116 cluster bacterium</name>
    <dbReference type="NCBI Taxonomy" id="2030921"/>
    <lineage>
        <taxon>Bacteria</taxon>
        <taxon>Pseudomonadati</taxon>
        <taxon>Pseudomonadota</taxon>
        <taxon>Alphaproteobacteria</taxon>
        <taxon>OCS116 cluster</taxon>
    </lineage>
</organism>
<dbReference type="SMART" id="SM00450">
    <property type="entry name" value="RHOD"/>
    <property type="match status" value="1"/>
</dbReference>
<dbReference type="InterPro" id="IPR036873">
    <property type="entry name" value="Rhodanese-like_dom_sf"/>
</dbReference>
<protein>
    <submittedName>
        <fullName evidence="3">Sulfurtransferase</fullName>
    </submittedName>
</protein>
<comment type="caution">
    <text evidence="3">The sequence shown here is derived from an EMBL/GenBank/DDBJ whole genome shotgun (WGS) entry which is preliminary data.</text>
</comment>
<accession>A0A2A4Z668</accession>
<sequence length="154" mass="17038">MTLIYADDLTPNAAFKCLLEDASTYLIDVRTKAETIFVGTPNLSDLPNAADLTEKYCLIEWQLFPSMQTNDNFIAELSAKLKQWQDKDGVEAADRNLLFLCRSGVRSAYAADVATKMGCNKSYNISGGFEGDVDDGGHRSHLSGWKFTGLPWSQ</sequence>
<feature type="domain" description="Rhodanese" evidence="1">
    <location>
        <begin position="20"/>
        <end position="141"/>
    </location>
</feature>
<dbReference type="Gene3D" id="3.40.250.10">
    <property type="entry name" value="Rhodanese-like domain"/>
    <property type="match status" value="1"/>
</dbReference>
<name>A0A2A4Z668_9PROT</name>
<evidence type="ECO:0000313" key="2">
    <source>
        <dbReference type="EMBL" id="PCI96901.1"/>
    </source>
</evidence>
<proteinExistence type="predicted"/>
<dbReference type="InterPro" id="IPR001763">
    <property type="entry name" value="Rhodanese-like_dom"/>
</dbReference>